<evidence type="ECO:0000259" key="2">
    <source>
        <dbReference type="Pfam" id="PF00535"/>
    </source>
</evidence>
<keyword evidence="1" id="KW-0472">Membrane</keyword>
<sequence length="269" mass="31187">MPKISLAIATYNEQDNIARCLNSVQGLVSEIVAVDGSSGDKTVDILKSFKAKVTVASNPLNFHINKNKAIDRCSGDWILQLDADEVVTPELKREILHIIDQRPTTNDQRPINGFWLPRKNFFLGKFLKKGGQYPDYTLRLYRKGKGRLPAKSVHEQAEVLGKTANLKNPLLHYAYPDFSHYLEHFRLYTSFFAKELKEQNLPINIVTMVDYLLIKPCFWFAKTFIRHKGFYDGLPGFIFSFFSALRFPIAFIKYFYRRELSLLYDCREN</sequence>
<organism evidence="3 4">
    <name type="scientific">Candidatus Gottesmanbacteria bacterium RBG_16_38_7b</name>
    <dbReference type="NCBI Taxonomy" id="1798372"/>
    <lineage>
        <taxon>Bacteria</taxon>
        <taxon>Candidatus Gottesmaniibacteriota</taxon>
    </lineage>
</organism>
<reference evidence="3 4" key="1">
    <citation type="journal article" date="2016" name="Nat. Commun.">
        <title>Thousands of microbial genomes shed light on interconnected biogeochemical processes in an aquifer system.</title>
        <authorList>
            <person name="Anantharaman K."/>
            <person name="Brown C.T."/>
            <person name="Hug L.A."/>
            <person name="Sharon I."/>
            <person name="Castelle C.J."/>
            <person name="Probst A.J."/>
            <person name="Thomas B.C."/>
            <person name="Singh A."/>
            <person name="Wilkins M.J."/>
            <person name="Karaoz U."/>
            <person name="Brodie E.L."/>
            <person name="Williams K.H."/>
            <person name="Hubbard S.S."/>
            <person name="Banfield J.F."/>
        </authorList>
    </citation>
    <scope>NUCLEOTIDE SEQUENCE [LARGE SCALE GENOMIC DNA]</scope>
</reference>
<dbReference type="EMBL" id="MFJB01000007">
    <property type="protein sequence ID" value="OGG00902.1"/>
    <property type="molecule type" value="Genomic_DNA"/>
</dbReference>
<evidence type="ECO:0000313" key="3">
    <source>
        <dbReference type="EMBL" id="OGG00902.1"/>
    </source>
</evidence>
<dbReference type="CDD" id="cd02511">
    <property type="entry name" value="Beta4Glucosyltransferase"/>
    <property type="match status" value="1"/>
</dbReference>
<protein>
    <recommendedName>
        <fullName evidence="2">Glycosyltransferase 2-like domain-containing protein</fullName>
    </recommendedName>
</protein>
<feature type="transmembrane region" description="Helical" evidence="1">
    <location>
        <begin position="233"/>
        <end position="256"/>
    </location>
</feature>
<keyword evidence="1" id="KW-0812">Transmembrane</keyword>
<dbReference type="PANTHER" id="PTHR43630">
    <property type="entry name" value="POLY-BETA-1,6-N-ACETYL-D-GLUCOSAMINE SYNTHASE"/>
    <property type="match status" value="1"/>
</dbReference>
<gene>
    <name evidence="3" type="ORF">A2153_03305</name>
</gene>
<dbReference type="AlphaFoldDB" id="A0A1F5YLZ2"/>
<dbReference type="Pfam" id="PF00535">
    <property type="entry name" value="Glycos_transf_2"/>
    <property type="match status" value="1"/>
</dbReference>
<comment type="caution">
    <text evidence="3">The sequence shown here is derived from an EMBL/GenBank/DDBJ whole genome shotgun (WGS) entry which is preliminary data.</text>
</comment>
<dbReference type="Proteomes" id="UP000177396">
    <property type="component" value="Unassembled WGS sequence"/>
</dbReference>
<dbReference type="InterPro" id="IPR029044">
    <property type="entry name" value="Nucleotide-diphossugar_trans"/>
</dbReference>
<feature type="domain" description="Glycosyltransferase 2-like" evidence="2">
    <location>
        <begin position="5"/>
        <end position="104"/>
    </location>
</feature>
<proteinExistence type="predicted"/>
<dbReference type="InterPro" id="IPR001173">
    <property type="entry name" value="Glyco_trans_2-like"/>
</dbReference>
<dbReference type="SUPFAM" id="SSF53448">
    <property type="entry name" value="Nucleotide-diphospho-sugar transferases"/>
    <property type="match status" value="1"/>
</dbReference>
<accession>A0A1F5YLZ2</accession>
<dbReference type="Gene3D" id="3.90.550.10">
    <property type="entry name" value="Spore Coat Polysaccharide Biosynthesis Protein SpsA, Chain A"/>
    <property type="match status" value="1"/>
</dbReference>
<dbReference type="PANTHER" id="PTHR43630:SF2">
    <property type="entry name" value="GLYCOSYLTRANSFERASE"/>
    <property type="match status" value="1"/>
</dbReference>
<evidence type="ECO:0000313" key="4">
    <source>
        <dbReference type="Proteomes" id="UP000177396"/>
    </source>
</evidence>
<evidence type="ECO:0000256" key="1">
    <source>
        <dbReference type="SAM" id="Phobius"/>
    </source>
</evidence>
<keyword evidence="1" id="KW-1133">Transmembrane helix</keyword>
<name>A0A1F5YLZ2_9BACT</name>